<dbReference type="PANTHER" id="PTHR33696">
    <property type="entry name" value="T22J18.15-RELATED"/>
    <property type="match status" value="1"/>
</dbReference>
<evidence type="ECO:0000313" key="2">
    <source>
        <dbReference type="EMBL" id="KAF5937906.1"/>
    </source>
</evidence>
<keyword evidence="3" id="KW-1185">Reference proteome</keyword>
<feature type="region of interest" description="Disordered" evidence="1">
    <location>
        <begin position="193"/>
        <end position="234"/>
    </location>
</feature>
<proteinExistence type="predicted"/>
<gene>
    <name evidence="2" type="ORF">HYC85_025412</name>
</gene>
<reference evidence="2 3" key="2">
    <citation type="submission" date="2020-07" db="EMBL/GenBank/DDBJ databases">
        <title>Genome assembly of wild tea tree DASZ reveals pedigree and selection history of tea varieties.</title>
        <authorList>
            <person name="Zhang W."/>
        </authorList>
    </citation>
    <scope>NUCLEOTIDE SEQUENCE [LARGE SCALE GENOMIC DNA]</scope>
    <source>
        <strain evidence="3">cv. G240</strain>
        <tissue evidence="2">Leaf</tissue>
    </source>
</reference>
<feature type="compositionally biased region" description="Basic and acidic residues" evidence="1">
    <location>
        <begin position="204"/>
        <end position="214"/>
    </location>
</feature>
<dbReference type="PANTHER" id="PTHR33696:SF1">
    <property type="entry name" value="T22J18.15"/>
    <property type="match status" value="1"/>
</dbReference>
<evidence type="ECO:0000313" key="3">
    <source>
        <dbReference type="Proteomes" id="UP000593564"/>
    </source>
</evidence>
<comment type="caution">
    <text evidence="2">The sequence shown here is derived from an EMBL/GenBank/DDBJ whole genome shotgun (WGS) entry which is preliminary data.</text>
</comment>
<dbReference type="Proteomes" id="UP000593564">
    <property type="component" value="Unassembled WGS sequence"/>
</dbReference>
<reference evidence="3" key="1">
    <citation type="journal article" date="2020" name="Nat. Commun.">
        <title>Genome assembly of wild tea tree DASZ reveals pedigree and selection history of tea varieties.</title>
        <authorList>
            <person name="Zhang W."/>
            <person name="Zhang Y."/>
            <person name="Qiu H."/>
            <person name="Guo Y."/>
            <person name="Wan H."/>
            <person name="Zhang X."/>
            <person name="Scossa F."/>
            <person name="Alseekh S."/>
            <person name="Zhang Q."/>
            <person name="Wang P."/>
            <person name="Xu L."/>
            <person name="Schmidt M.H."/>
            <person name="Jia X."/>
            <person name="Li D."/>
            <person name="Zhu A."/>
            <person name="Guo F."/>
            <person name="Chen W."/>
            <person name="Ni D."/>
            <person name="Usadel B."/>
            <person name="Fernie A.R."/>
            <person name="Wen W."/>
        </authorList>
    </citation>
    <scope>NUCLEOTIDE SEQUENCE [LARGE SCALE GENOMIC DNA]</scope>
    <source>
        <strain evidence="3">cv. G240</strain>
    </source>
</reference>
<sequence length="321" mass="36099">MSSTACNGRAHIARPDPTTSFPPPLRRSSRRTPPPASSPTPFSSDSSLRLPSSQNDETNPFFSPNSPLPSSGIPFSWEKLPGIPKKQHSKKNDVVVPSLHLLPLPPSRKLSLQKKHAGERERDPFLAALVECSKEDHDHQHPVGNLWEDSRKVSRNLSDRFGFIVSINGSCRRTCSVSESIVRDKRKINKTLCATKHSGGSTSRKSEEEGKKGEEEEGRGRRKRRVEKKIGRRRKEGGEGAIKIGWRRRRGCGEAEGLDELLAAEAQAARRRQKRRAARRRRRQRRRCPPLSFSSLLSLSSLPFQISGHLTLKFSSYHPIF</sequence>
<feature type="region of interest" description="Disordered" evidence="1">
    <location>
        <begin position="1"/>
        <end position="68"/>
    </location>
</feature>
<accession>A0A7J7GEY0</accession>
<evidence type="ECO:0000256" key="1">
    <source>
        <dbReference type="SAM" id="MobiDB-lite"/>
    </source>
</evidence>
<feature type="region of interest" description="Disordered" evidence="1">
    <location>
        <begin position="73"/>
        <end position="92"/>
    </location>
</feature>
<name>A0A7J7GEY0_CAMSI</name>
<organism evidence="2 3">
    <name type="scientific">Camellia sinensis</name>
    <name type="common">Tea plant</name>
    <name type="synonym">Thea sinensis</name>
    <dbReference type="NCBI Taxonomy" id="4442"/>
    <lineage>
        <taxon>Eukaryota</taxon>
        <taxon>Viridiplantae</taxon>
        <taxon>Streptophyta</taxon>
        <taxon>Embryophyta</taxon>
        <taxon>Tracheophyta</taxon>
        <taxon>Spermatophyta</taxon>
        <taxon>Magnoliopsida</taxon>
        <taxon>eudicotyledons</taxon>
        <taxon>Gunneridae</taxon>
        <taxon>Pentapetalae</taxon>
        <taxon>asterids</taxon>
        <taxon>Ericales</taxon>
        <taxon>Theaceae</taxon>
        <taxon>Camellia</taxon>
    </lineage>
</organism>
<feature type="compositionally biased region" description="Low complexity" evidence="1">
    <location>
        <begin position="39"/>
        <end position="68"/>
    </location>
</feature>
<dbReference type="EMBL" id="JACBKZ010000012">
    <property type="protein sequence ID" value="KAF5937906.1"/>
    <property type="molecule type" value="Genomic_DNA"/>
</dbReference>
<protein>
    <submittedName>
        <fullName evidence="2">Uncharacterized protein</fullName>
    </submittedName>
</protein>
<feature type="compositionally biased region" description="Basic residues" evidence="1">
    <location>
        <begin position="220"/>
        <end position="234"/>
    </location>
</feature>
<dbReference type="AlphaFoldDB" id="A0A7J7GEY0"/>